<comment type="catalytic activity">
    <reaction evidence="8">
        <text>6-carboxy-5,6,7,8-tetrahydropterin + H(+) = 7-carboxy-7-carbaguanine + NH4(+)</text>
        <dbReference type="Rhea" id="RHEA:27974"/>
        <dbReference type="ChEBI" id="CHEBI:15378"/>
        <dbReference type="ChEBI" id="CHEBI:28938"/>
        <dbReference type="ChEBI" id="CHEBI:61032"/>
        <dbReference type="ChEBI" id="CHEBI:61036"/>
        <dbReference type="EC" id="4.3.99.3"/>
    </reaction>
</comment>
<keyword evidence="3 8" id="KW-0479">Metal-binding</keyword>
<keyword evidence="4 8" id="KW-0460">Magnesium</keyword>
<dbReference type="SFLD" id="SFLDS00029">
    <property type="entry name" value="Radical_SAM"/>
    <property type="match status" value="1"/>
</dbReference>
<proteinExistence type="inferred from homology"/>
<feature type="domain" description="Radical SAM core" evidence="9">
    <location>
        <begin position="25"/>
        <end position="215"/>
    </location>
</feature>
<comment type="similarity">
    <text evidence="8">Belongs to the radical SAM superfamily. 7-carboxy-7-deazaguanine synthase family.</text>
</comment>
<evidence type="ECO:0000256" key="6">
    <source>
        <dbReference type="ARBA" id="ARBA00023014"/>
    </source>
</evidence>
<dbReference type="Gene3D" id="3.20.20.70">
    <property type="entry name" value="Aldolase class I"/>
    <property type="match status" value="1"/>
</dbReference>
<evidence type="ECO:0000256" key="8">
    <source>
        <dbReference type="HAMAP-Rule" id="MF_00917"/>
    </source>
</evidence>
<comment type="cofactor">
    <cofactor evidence="8">
        <name>Mg(2+)</name>
        <dbReference type="ChEBI" id="CHEBI:18420"/>
    </cofactor>
</comment>
<dbReference type="GO" id="GO:0016840">
    <property type="term" value="F:carbon-nitrogen lyase activity"/>
    <property type="evidence" value="ECO:0007669"/>
    <property type="project" value="UniProtKB-UniRule"/>
</dbReference>
<dbReference type="GO" id="GO:0000287">
    <property type="term" value="F:magnesium ion binding"/>
    <property type="evidence" value="ECO:0007669"/>
    <property type="project" value="UniProtKB-UniRule"/>
</dbReference>
<dbReference type="EC" id="4.3.99.3" evidence="8"/>
<evidence type="ECO:0000256" key="1">
    <source>
        <dbReference type="ARBA" id="ARBA00022485"/>
    </source>
</evidence>
<comment type="caution">
    <text evidence="10">The sequence shown here is derived from an EMBL/GenBank/DDBJ whole genome shotgun (WGS) entry which is preliminary data.</text>
</comment>
<keyword evidence="1 8" id="KW-0004">4Fe-4S</keyword>
<dbReference type="GO" id="GO:1904047">
    <property type="term" value="F:S-adenosyl-L-methionine binding"/>
    <property type="evidence" value="ECO:0007669"/>
    <property type="project" value="UniProtKB-UniRule"/>
</dbReference>
<evidence type="ECO:0000256" key="7">
    <source>
        <dbReference type="ARBA" id="ARBA00023239"/>
    </source>
</evidence>
<dbReference type="PANTHER" id="PTHR42836">
    <property type="entry name" value="7-CARBOXY-7-DEAZAGUANINE SYNTHASE"/>
    <property type="match status" value="1"/>
</dbReference>
<dbReference type="InterPro" id="IPR013785">
    <property type="entry name" value="Aldolase_TIM"/>
</dbReference>
<dbReference type="PANTHER" id="PTHR42836:SF1">
    <property type="entry name" value="7-CARBOXY-7-DEAZAGUANINE SYNTHASE"/>
    <property type="match status" value="1"/>
</dbReference>
<keyword evidence="7 8" id="KW-0456">Lyase</keyword>
<dbReference type="Pfam" id="PF04055">
    <property type="entry name" value="Radical_SAM"/>
    <property type="match status" value="1"/>
</dbReference>
<feature type="binding site" evidence="8">
    <location>
        <position position="77"/>
    </location>
    <ligand>
        <name>substrate</name>
    </ligand>
</feature>
<dbReference type="EMBL" id="MAYW01000263">
    <property type="protein sequence ID" value="ODS30213.1"/>
    <property type="molecule type" value="Genomic_DNA"/>
</dbReference>
<comment type="cofactor">
    <cofactor evidence="8">
        <name>[4Fe-4S] cluster</name>
        <dbReference type="ChEBI" id="CHEBI:49883"/>
    </cofactor>
    <text evidence="8">Binds 1 [4Fe-4S] cluster. The cluster is coordinated with 3 cysteines and an exchangeable S-adenosyl-L-methionine.</text>
</comment>
<dbReference type="CDD" id="cd01335">
    <property type="entry name" value="Radical_SAM"/>
    <property type="match status" value="1"/>
</dbReference>
<feature type="binding site" evidence="8">
    <location>
        <position position="45"/>
    </location>
    <ligand>
        <name>[4Fe-4S] cluster</name>
        <dbReference type="ChEBI" id="CHEBI:49883"/>
        <note>4Fe-4S-S-AdoMet</note>
    </ligand>
</feature>
<comment type="caution">
    <text evidence="8">Lacks conserved residue(s) required for the propagation of feature annotation.</text>
</comment>
<keyword evidence="8" id="KW-0671">Queuosine biosynthesis</keyword>
<dbReference type="PROSITE" id="PS51918">
    <property type="entry name" value="RADICAL_SAM"/>
    <property type="match status" value="1"/>
</dbReference>
<dbReference type="SUPFAM" id="SSF102114">
    <property type="entry name" value="Radical SAM enzymes"/>
    <property type="match status" value="1"/>
</dbReference>
<evidence type="ECO:0000313" key="10">
    <source>
        <dbReference type="EMBL" id="ODS30213.1"/>
    </source>
</evidence>
<feature type="binding site" evidence="8">
    <location>
        <position position="34"/>
    </location>
    <ligand>
        <name>substrate</name>
    </ligand>
</feature>
<evidence type="ECO:0000256" key="3">
    <source>
        <dbReference type="ARBA" id="ARBA00022723"/>
    </source>
</evidence>
<feature type="binding site" evidence="8">
    <location>
        <position position="42"/>
    </location>
    <ligand>
        <name>[4Fe-4S] cluster</name>
        <dbReference type="ChEBI" id="CHEBI:49883"/>
        <note>4Fe-4S-S-AdoMet</note>
    </ligand>
</feature>
<dbReference type="Proteomes" id="UP000094056">
    <property type="component" value="Unassembled WGS sequence"/>
</dbReference>
<comment type="function">
    <text evidence="8">Catalyzes the complex heterocyclic radical-mediated conversion of 6-carboxy-5,6,7,8-tetrahydropterin (CPH4) to 7-carboxy-7-deazaguanine (CDG), a step common to the biosynthetic pathways of all 7-deazapurine-containing compounds.</text>
</comment>
<comment type="pathway">
    <text evidence="8">Purine metabolism; 7-cyano-7-deazaguanine biosynthesis.</text>
</comment>
<dbReference type="GO" id="GO:0051539">
    <property type="term" value="F:4 iron, 4 sulfur cluster binding"/>
    <property type="evidence" value="ECO:0007669"/>
    <property type="project" value="UniProtKB-UniRule"/>
</dbReference>
<gene>
    <name evidence="8" type="primary">queE</name>
    <name evidence="10" type="ORF">SCARUB_04682</name>
</gene>
<dbReference type="InterPro" id="IPR024924">
    <property type="entry name" value="7-CO-7-deazaguanine_synth-like"/>
</dbReference>
<feature type="binding site" evidence="8">
    <location>
        <begin position="19"/>
        <end position="21"/>
    </location>
    <ligand>
        <name>substrate</name>
    </ligand>
</feature>
<evidence type="ECO:0000256" key="5">
    <source>
        <dbReference type="ARBA" id="ARBA00023004"/>
    </source>
</evidence>
<dbReference type="HAMAP" id="MF_00917">
    <property type="entry name" value="QueE"/>
    <property type="match status" value="1"/>
</dbReference>
<organism evidence="10 11">
    <name type="scientific">Candidatus Scalindua rubra</name>
    <dbReference type="NCBI Taxonomy" id="1872076"/>
    <lineage>
        <taxon>Bacteria</taxon>
        <taxon>Pseudomonadati</taxon>
        <taxon>Planctomycetota</taxon>
        <taxon>Candidatus Brocadiia</taxon>
        <taxon>Candidatus Brocadiales</taxon>
        <taxon>Candidatus Scalinduaceae</taxon>
        <taxon>Candidatus Scalindua</taxon>
    </lineage>
</organism>
<feature type="binding site" evidence="8">
    <location>
        <position position="47"/>
    </location>
    <ligand>
        <name>Mg(2+)</name>
        <dbReference type="ChEBI" id="CHEBI:18420"/>
    </ligand>
</feature>
<sequence>MKNNGLSLRIRVNEIFKSVQGETTYAGIPCVFVRLTGCNLRCSYCDTTYAYKEGREMTLRTIIKKIQGYKCKNICITGGEPLLQKEVVNLIIYLKIMKYRIFVETNGSLDINILPKNVIRILDIKCPDSGMNEKMDWKNIERLSGNDEIKFIISSKKDYEWAKRITKKYILRDRVQVVFGVAHGKLMPKSLAGWILKDKLDVRLQLQLHKIIWSEKLRGV</sequence>
<name>A0A1E3X3H7_9BACT</name>
<evidence type="ECO:0000313" key="11">
    <source>
        <dbReference type="Proteomes" id="UP000094056"/>
    </source>
</evidence>
<accession>A0A1E3X3H7</accession>
<feature type="binding site" evidence="8">
    <location>
        <begin position="44"/>
        <end position="46"/>
    </location>
    <ligand>
        <name>S-adenosyl-L-methionine</name>
        <dbReference type="ChEBI" id="CHEBI:59789"/>
    </ligand>
</feature>
<comment type="subunit">
    <text evidence="8">Homodimer.</text>
</comment>
<dbReference type="InterPro" id="IPR058240">
    <property type="entry name" value="rSAM_sf"/>
</dbReference>
<dbReference type="AlphaFoldDB" id="A0A1E3X3H7"/>
<keyword evidence="5 8" id="KW-0408">Iron</keyword>
<evidence type="ECO:0000256" key="4">
    <source>
        <dbReference type="ARBA" id="ARBA00022842"/>
    </source>
</evidence>
<evidence type="ECO:0000259" key="9">
    <source>
        <dbReference type="PROSITE" id="PS51918"/>
    </source>
</evidence>
<dbReference type="PATRIC" id="fig|1872076.5.peg.5625"/>
<evidence type="ECO:0000256" key="2">
    <source>
        <dbReference type="ARBA" id="ARBA00022691"/>
    </source>
</evidence>
<dbReference type="GO" id="GO:0008616">
    <property type="term" value="P:tRNA queuosine(34) biosynthetic process"/>
    <property type="evidence" value="ECO:0007669"/>
    <property type="project" value="UniProtKB-UniRule"/>
</dbReference>
<keyword evidence="6 8" id="KW-0411">Iron-sulfur</keyword>
<comment type="cofactor">
    <cofactor evidence="8">
        <name>S-adenosyl-L-methionine</name>
        <dbReference type="ChEBI" id="CHEBI:59789"/>
    </cofactor>
    <text evidence="8">Binds 1 S-adenosyl-L-methionine per subunit.</text>
</comment>
<keyword evidence="2 8" id="KW-0949">S-adenosyl-L-methionine</keyword>
<reference evidence="10 11" key="1">
    <citation type="submission" date="2016-07" db="EMBL/GenBank/DDBJ databases">
        <title>Draft genome of Scalindua rubra, obtained from a brine-seawater interface in the Red Sea, sheds light on salt adaptation in anammox bacteria.</title>
        <authorList>
            <person name="Speth D.R."/>
            <person name="Lagkouvardos I."/>
            <person name="Wang Y."/>
            <person name="Qian P.-Y."/>
            <person name="Dutilh B.E."/>
            <person name="Jetten M.S."/>
        </authorList>
    </citation>
    <scope>NUCLEOTIDE SEQUENCE [LARGE SCALE GENOMIC DNA]</scope>
    <source>
        <strain evidence="10">BSI-1</strain>
    </source>
</reference>
<protein>
    <recommendedName>
        <fullName evidence="8">7-carboxy-7-deazaguanine synthase</fullName>
        <shortName evidence="8">CDG synthase</shortName>
        <ecNumber evidence="8">4.3.99.3</ecNumber>
    </recommendedName>
    <alternativeName>
        <fullName evidence="8">Queuosine biosynthesis protein QueE</fullName>
    </alternativeName>
</protein>
<dbReference type="PIRSF" id="PIRSF000370">
    <property type="entry name" value="QueE"/>
    <property type="match status" value="1"/>
</dbReference>
<dbReference type="InterPro" id="IPR007197">
    <property type="entry name" value="rSAM"/>
</dbReference>
<dbReference type="UniPathway" id="UPA00391"/>
<feature type="binding site" evidence="8">
    <location>
        <position position="79"/>
    </location>
    <ligand>
        <name>S-adenosyl-L-methionine</name>
        <dbReference type="ChEBI" id="CHEBI:59789"/>
    </ligand>
</feature>
<feature type="binding site" evidence="8">
    <location>
        <position position="38"/>
    </location>
    <ligand>
        <name>[4Fe-4S] cluster</name>
        <dbReference type="ChEBI" id="CHEBI:49883"/>
        <note>4Fe-4S-S-AdoMet</note>
    </ligand>
</feature>